<evidence type="ECO:0000256" key="1">
    <source>
        <dbReference type="SAM" id="MobiDB-lite"/>
    </source>
</evidence>
<gene>
    <name evidence="2" type="ORF">AV530_009875</name>
</gene>
<sequence>MQGASLRRLLAQELDIGDSFADGEPVSDLLLASPAAVAETVPSPVTFGGRPRSPGRHDGAVHDSKVTESHEILLHYRVSRNMGWCSINSLCLLQNFIWWQKSSGRQVLRFWPSLKNSSLLGV</sequence>
<feature type="region of interest" description="Disordered" evidence="1">
    <location>
        <begin position="42"/>
        <end position="64"/>
    </location>
</feature>
<reference evidence="2 3" key="1">
    <citation type="submission" date="2016-02" db="EMBL/GenBank/DDBJ databases">
        <title>Band-tailed pigeon sequencing and assembly.</title>
        <authorList>
            <person name="Soares A.E."/>
            <person name="Novak B.J."/>
            <person name="Rice E.S."/>
            <person name="O'Connell B."/>
            <person name="Chang D."/>
            <person name="Weber S."/>
            <person name="Shapiro B."/>
        </authorList>
    </citation>
    <scope>NUCLEOTIDE SEQUENCE [LARGE SCALE GENOMIC DNA]</scope>
    <source>
        <strain evidence="2">BTP2013</strain>
        <tissue evidence="2">Blood</tissue>
    </source>
</reference>
<organism evidence="2 3">
    <name type="scientific">Patagioenas fasciata monilis</name>
    <dbReference type="NCBI Taxonomy" id="372326"/>
    <lineage>
        <taxon>Eukaryota</taxon>
        <taxon>Metazoa</taxon>
        <taxon>Chordata</taxon>
        <taxon>Craniata</taxon>
        <taxon>Vertebrata</taxon>
        <taxon>Euteleostomi</taxon>
        <taxon>Archelosauria</taxon>
        <taxon>Archosauria</taxon>
        <taxon>Dinosauria</taxon>
        <taxon>Saurischia</taxon>
        <taxon>Theropoda</taxon>
        <taxon>Coelurosauria</taxon>
        <taxon>Aves</taxon>
        <taxon>Neognathae</taxon>
        <taxon>Neoaves</taxon>
        <taxon>Columbimorphae</taxon>
        <taxon>Columbiformes</taxon>
        <taxon>Columbidae</taxon>
        <taxon>Patagioenas</taxon>
    </lineage>
</organism>
<name>A0A1V4KAC7_PATFA</name>
<keyword evidence="3" id="KW-1185">Reference proteome</keyword>
<feature type="compositionally biased region" description="Basic and acidic residues" evidence="1">
    <location>
        <begin position="55"/>
        <end position="64"/>
    </location>
</feature>
<accession>A0A1V4KAC7</accession>
<protein>
    <submittedName>
        <fullName evidence="2">Uncharacterized protein</fullName>
    </submittedName>
</protein>
<dbReference type="EMBL" id="LSYS01003973">
    <property type="protein sequence ID" value="OPJ81419.1"/>
    <property type="molecule type" value="Genomic_DNA"/>
</dbReference>
<dbReference type="Proteomes" id="UP000190648">
    <property type="component" value="Unassembled WGS sequence"/>
</dbReference>
<comment type="caution">
    <text evidence="2">The sequence shown here is derived from an EMBL/GenBank/DDBJ whole genome shotgun (WGS) entry which is preliminary data.</text>
</comment>
<evidence type="ECO:0000313" key="2">
    <source>
        <dbReference type="EMBL" id="OPJ81419.1"/>
    </source>
</evidence>
<dbReference type="AlphaFoldDB" id="A0A1V4KAC7"/>
<evidence type="ECO:0000313" key="3">
    <source>
        <dbReference type="Proteomes" id="UP000190648"/>
    </source>
</evidence>
<proteinExistence type="predicted"/>